<dbReference type="Proteomes" id="UP001187192">
    <property type="component" value="Unassembled WGS sequence"/>
</dbReference>
<gene>
    <name evidence="1" type="ORF">TIFTF001_008408</name>
</gene>
<accession>A0AA87ZSG9</accession>
<dbReference type="EMBL" id="BTGU01000009">
    <property type="protein sequence ID" value="GMN39172.1"/>
    <property type="molecule type" value="Genomic_DNA"/>
</dbReference>
<dbReference type="Gramene" id="FCD_00005269-RA">
    <property type="protein sequence ID" value="FCD_00005269-RA:cds"/>
    <property type="gene ID" value="FCD_00005269"/>
</dbReference>
<evidence type="ECO:0000313" key="1">
    <source>
        <dbReference type="EMBL" id="GMN39172.1"/>
    </source>
</evidence>
<name>A0AA87ZSG9_FICCA</name>
<dbReference type="AlphaFoldDB" id="A0AA87ZSG9"/>
<reference evidence="1" key="1">
    <citation type="submission" date="2023-07" db="EMBL/GenBank/DDBJ databases">
        <title>draft genome sequence of fig (Ficus carica).</title>
        <authorList>
            <person name="Takahashi T."/>
            <person name="Nishimura K."/>
        </authorList>
    </citation>
    <scope>NUCLEOTIDE SEQUENCE</scope>
</reference>
<comment type="caution">
    <text evidence="1">The sequence shown here is derived from an EMBL/GenBank/DDBJ whole genome shotgun (WGS) entry which is preliminary data.</text>
</comment>
<sequence>MLAPHIPTYALASPLLRPCFFQISSPRQPSFTHWHTLLAEKWINCSDRKSLLEGGVAGVAFLNASKTISDLTK</sequence>
<protein>
    <submittedName>
        <fullName evidence="1">Uncharacterized protein</fullName>
    </submittedName>
</protein>
<proteinExistence type="predicted"/>
<keyword evidence="2" id="KW-1185">Reference proteome</keyword>
<organism evidence="1 2">
    <name type="scientific">Ficus carica</name>
    <name type="common">Common fig</name>
    <dbReference type="NCBI Taxonomy" id="3494"/>
    <lineage>
        <taxon>Eukaryota</taxon>
        <taxon>Viridiplantae</taxon>
        <taxon>Streptophyta</taxon>
        <taxon>Embryophyta</taxon>
        <taxon>Tracheophyta</taxon>
        <taxon>Spermatophyta</taxon>
        <taxon>Magnoliopsida</taxon>
        <taxon>eudicotyledons</taxon>
        <taxon>Gunneridae</taxon>
        <taxon>Pentapetalae</taxon>
        <taxon>rosids</taxon>
        <taxon>fabids</taxon>
        <taxon>Rosales</taxon>
        <taxon>Moraceae</taxon>
        <taxon>Ficeae</taxon>
        <taxon>Ficus</taxon>
    </lineage>
</organism>
<evidence type="ECO:0000313" key="2">
    <source>
        <dbReference type="Proteomes" id="UP001187192"/>
    </source>
</evidence>